<keyword evidence="2" id="KW-0808">Transferase</keyword>
<dbReference type="InterPro" id="IPR000836">
    <property type="entry name" value="PRTase_dom"/>
</dbReference>
<sequence length="403" mass="45105">MLQRRSQSTSQSVCDKCHRIYFGAHQCKGDRPRTTRSEVTWRQVVKSACNESCEHWGSVNGSKGCVLIPELHPNKKPCDIRSYFHAKGLPCLANPPKYPSRDEYTQPEHGNNWFDAPWISWSELRADVAAFSSRLATMPLSGVAGIPRSGMIVASDIAVRLGLPLYAVSDSGLTKLDTGLRLRNAPNLDGPILVMEDSTASGRSIKEARSRLVGLNVLFGAIYATPQGTRSVDLHHRILPLPHWFEWNMLGNPALMRDIRIAIDFDGILCPDFTPAEDDDGKMYRQRMRSMPIIRHPGVATLPHIITARLEKYRGLTEHWLSRRRVKYDRLTMGPWSTKQEREAGDVAAWKAQQCIESNTQIYIESCPEQSRRIAGIAPSVAVLCPGETPPPYHGGRVFSDVP</sequence>
<accession>A0ABX5XY82</accession>
<keyword evidence="3" id="KW-1185">Reference proteome</keyword>
<dbReference type="SUPFAM" id="SSF53271">
    <property type="entry name" value="PRTase-like"/>
    <property type="match status" value="1"/>
</dbReference>
<gene>
    <name evidence="1" type="ORF">TBK1r_59370</name>
    <name evidence="2" type="ORF">TBK1r_60150</name>
</gene>
<protein>
    <submittedName>
        <fullName evidence="2">Xanthine-guanine phosphoribosyltransferase</fullName>
    </submittedName>
</protein>
<organism evidence="2 3">
    <name type="scientific">Stieleria magnilauensis</name>
    <dbReference type="NCBI Taxonomy" id="2527963"/>
    <lineage>
        <taxon>Bacteria</taxon>
        <taxon>Pseudomonadati</taxon>
        <taxon>Planctomycetota</taxon>
        <taxon>Planctomycetia</taxon>
        <taxon>Pirellulales</taxon>
        <taxon>Pirellulaceae</taxon>
        <taxon>Stieleria</taxon>
    </lineage>
</organism>
<reference evidence="2 3" key="1">
    <citation type="submission" date="2019-02" db="EMBL/GenBank/DDBJ databases">
        <title>Deep-cultivation of Planctomycetes and their phenomic and genomic characterization uncovers novel biology.</title>
        <authorList>
            <person name="Wiegand S."/>
            <person name="Jogler M."/>
            <person name="Boedeker C."/>
            <person name="Pinto D."/>
            <person name="Vollmers J."/>
            <person name="Rivas-Marin E."/>
            <person name="Kohn T."/>
            <person name="Peeters S.H."/>
            <person name="Heuer A."/>
            <person name="Rast P."/>
            <person name="Oberbeckmann S."/>
            <person name="Bunk B."/>
            <person name="Jeske O."/>
            <person name="Meyerdierks A."/>
            <person name="Storesund J.E."/>
            <person name="Kallscheuer N."/>
            <person name="Luecker S."/>
            <person name="Lage O.M."/>
            <person name="Pohl T."/>
            <person name="Merkel B.J."/>
            <person name="Hornburger P."/>
            <person name="Mueller R.-W."/>
            <person name="Bruemmer F."/>
            <person name="Labrenz M."/>
            <person name="Spormann A.M."/>
            <person name="Op den Camp H."/>
            <person name="Overmann J."/>
            <person name="Amann R."/>
            <person name="Jetten M.S.M."/>
            <person name="Mascher T."/>
            <person name="Medema M.H."/>
            <person name="Devos D.P."/>
            <person name="Kaster A.-K."/>
            <person name="Ovreas L."/>
            <person name="Rohde M."/>
            <person name="Galperin M.Y."/>
            <person name="Jogler C."/>
        </authorList>
    </citation>
    <scope>NUCLEOTIDE SEQUENCE [LARGE SCALE GENOMIC DNA]</scope>
    <source>
        <strain evidence="2 3">TBK1r</strain>
    </source>
</reference>
<dbReference type="EMBL" id="CP036432">
    <property type="protein sequence ID" value="QDV86910.1"/>
    <property type="molecule type" value="Genomic_DNA"/>
</dbReference>
<evidence type="ECO:0000313" key="1">
    <source>
        <dbReference type="EMBL" id="QDV86910.1"/>
    </source>
</evidence>
<dbReference type="InterPro" id="IPR029057">
    <property type="entry name" value="PRTase-like"/>
</dbReference>
<dbReference type="CDD" id="cd06223">
    <property type="entry name" value="PRTases_typeI"/>
    <property type="match status" value="1"/>
</dbReference>
<dbReference type="GO" id="GO:0016757">
    <property type="term" value="F:glycosyltransferase activity"/>
    <property type="evidence" value="ECO:0007669"/>
    <property type="project" value="UniProtKB-KW"/>
</dbReference>
<dbReference type="Gene3D" id="3.40.50.2020">
    <property type="match status" value="1"/>
</dbReference>
<name>A0ABX5XY82_9BACT</name>
<dbReference type="Proteomes" id="UP000318081">
    <property type="component" value="Chromosome"/>
</dbReference>
<proteinExistence type="predicted"/>
<dbReference type="EMBL" id="CP036432">
    <property type="protein sequence ID" value="QDV86988.1"/>
    <property type="molecule type" value="Genomic_DNA"/>
</dbReference>
<keyword evidence="2" id="KW-0328">Glycosyltransferase</keyword>
<evidence type="ECO:0000313" key="2">
    <source>
        <dbReference type="EMBL" id="QDV86988.1"/>
    </source>
</evidence>
<evidence type="ECO:0000313" key="3">
    <source>
        <dbReference type="Proteomes" id="UP000318081"/>
    </source>
</evidence>